<comment type="caution">
    <text evidence="2">The sequence shown here is derived from an EMBL/GenBank/DDBJ whole genome shotgun (WGS) entry which is preliminary data.</text>
</comment>
<gene>
    <name evidence="2" type="ORF">KQI20_11725</name>
</gene>
<dbReference type="InterPro" id="IPR014875">
    <property type="entry name" value="Mor_transcription_activator"/>
</dbReference>
<reference evidence="2 3" key="1">
    <citation type="submission" date="2021-06" db="EMBL/GenBank/DDBJ databases">
        <authorList>
            <person name="Sun Q."/>
            <person name="Li D."/>
        </authorList>
    </citation>
    <scope>NUCLEOTIDE SEQUENCE [LARGE SCALE GENOMIC DNA]</scope>
    <source>
        <strain evidence="2 3">N19</strain>
    </source>
</reference>
<dbReference type="RefSeq" id="WP_216571363.1">
    <property type="nucleotide sequence ID" value="NZ_JAHLOQ010000038.1"/>
</dbReference>
<evidence type="ECO:0000313" key="3">
    <source>
        <dbReference type="Proteomes" id="UP001196301"/>
    </source>
</evidence>
<name>A0ABS6E0V0_9FIRM</name>
<accession>A0ABS6E0V0</accession>
<organism evidence="2 3">
    <name type="scientific">Intestinibacter bartlettii</name>
    <dbReference type="NCBI Taxonomy" id="261299"/>
    <lineage>
        <taxon>Bacteria</taxon>
        <taxon>Bacillati</taxon>
        <taxon>Bacillota</taxon>
        <taxon>Clostridia</taxon>
        <taxon>Peptostreptococcales</taxon>
        <taxon>Peptostreptococcaceae</taxon>
        <taxon>Intestinibacter</taxon>
    </lineage>
</organism>
<dbReference type="EMBL" id="JAHLOQ010000038">
    <property type="protein sequence ID" value="MBU5337111.1"/>
    <property type="molecule type" value="Genomic_DNA"/>
</dbReference>
<dbReference type="Pfam" id="PF08765">
    <property type="entry name" value="Mor"/>
    <property type="match status" value="1"/>
</dbReference>
<dbReference type="Proteomes" id="UP001196301">
    <property type="component" value="Unassembled WGS sequence"/>
</dbReference>
<dbReference type="InterPro" id="IPR049739">
    <property type="entry name" value="YraL-like"/>
</dbReference>
<dbReference type="NCBIfam" id="NF040785">
    <property type="entry name" value="CD3324_fam"/>
    <property type="match status" value="1"/>
</dbReference>
<feature type="domain" description="Mor transcription activator" evidence="1">
    <location>
        <begin position="10"/>
        <end position="90"/>
    </location>
</feature>
<dbReference type="PANTHER" id="PTHR37812">
    <property type="entry name" value="MU-LIKE PROPHAGE FLUMU PROTEIN C"/>
    <property type="match status" value="1"/>
</dbReference>
<keyword evidence="3" id="KW-1185">Reference proteome</keyword>
<proteinExistence type="predicted"/>
<evidence type="ECO:0000259" key="1">
    <source>
        <dbReference type="Pfam" id="PF08765"/>
    </source>
</evidence>
<protein>
    <recommendedName>
        <fullName evidence="1">Mor transcription activator domain-containing protein</fullName>
    </recommendedName>
</protein>
<evidence type="ECO:0000313" key="2">
    <source>
        <dbReference type="EMBL" id="MBU5337111.1"/>
    </source>
</evidence>
<sequence>MKYKNAKNILPEKLVNEIQKYIQGDIIYIPIQGEKISWGEKSGSKKALHTRNTKIFDLYISGCDIKEIETKFNLSESSIRKIISNIKKSNLCLGGLKNE</sequence>
<dbReference type="InterPro" id="IPR052411">
    <property type="entry name" value="c-mor_Regulatory_Protein"/>
</dbReference>
<dbReference type="PANTHER" id="PTHR37812:SF1">
    <property type="entry name" value="MU-LIKE PROPHAGE FLUMU PROTEIN C"/>
    <property type="match status" value="1"/>
</dbReference>